<dbReference type="SUPFAM" id="SSF56219">
    <property type="entry name" value="DNase I-like"/>
    <property type="match status" value="1"/>
</dbReference>
<proteinExistence type="predicted"/>
<dbReference type="InterPro" id="IPR036691">
    <property type="entry name" value="Endo/exonu/phosph_ase_sf"/>
</dbReference>
<evidence type="ECO:0000313" key="2">
    <source>
        <dbReference type="Proteomes" id="UP000007148"/>
    </source>
</evidence>
<dbReference type="OrthoDB" id="2840473at2759"/>
<keyword evidence="2" id="KW-1185">Reference proteome</keyword>
<dbReference type="InParanoid" id="G4TY82"/>
<reference evidence="1 2" key="1">
    <citation type="journal article" date="2011" name="PLoS Pathog.">
        <title>Endophytic Life Strategies Decoded by Genome and Transcriptome Analyses of the Mutualistic Root Symbiont Piriformospora indica.</title>
        <authorList>
            <person name="Zuccaro A."/>
            <person name="Lahrmann U."/>
            <person name="Guldener U."/>
            <person name="Langen G."/>
            <person name="Pfiffi S."/>
            <person name="Biedenkopf D."/>
            <person name="Wong P."/>
            <person name="Samans B."/>
            <person name="Grimm C."/>
            <person name="Basiewicz M."/>
            <person name="Murat C."/>
            <person name="Martin F."/>
            <person name="Kogel K.H."/>
        </authorList>
    </citation>
    <scope>NUCLEOTIDE SEQUENCE [LARGE SCALE GENOMIC DNA]</scope>
    <source>
        <strain evidence="1 2">DSM 11827</strain>
    </source>
</reference>
<dbReference type="Proteomes" id="UP000007148">
    <property type="component" value="Unassembled WGS sequence"/>
</dbReference>
<dbReference type="HOGENOM" id="CLU_159031_0_0_1"/>
<comment type="caution">
    <text evidence="1">The sequence shown here is derived from an EMBL/GenBank/DDBJ whole genome shotgun (WGS) entry which is preliminary data.</text>
</comment>
<name>G4TY82_SERID</name>
<dbReference type="Gene3D" id="3.60.10.10">
    <property type="entry name" value="Endonuclease/exonuclease/phosphatase"/>
    <property type="match status" value="1"/>
</dbReference>
<evidence type="ECO:0000313" key="1">
    <source>
        <dbReference type="EMBL" id="CCA76275.1"/>
    </source>
</evidence>
<dbReference type="AlphaFoldDB" id="G4TY82"/>
<sequence length="128" mass="14782">MSRSKYRGKTDKLRIFQINTRKLVGVWDELINNLSPDDWDIDAIQEPALNKVKNIQVTQHWQVFYPCTKPNNNYPKLCMATLVNARISHCVQINVTSSNIVGIYIGQEANHICIYNIYNNSTNNNILE</sequence>
<dbReference type="EMBL" id="CAFZ01000675">
    <property type="protein sequence ID" value="CCA76275.1"/>
    <property type="molecule type" value="Genomic_DNA"/>
</dbReference>
<organism evidence="1 2">
    <name type="scientific">Serendipita indica (strain DSM 11827)</name>
    <name type="common">Root endophyte fungus</name>
    <name type="synonym">Piriformospora indica</name>
    <dbReference type="NCBI Taxonomy" id="1109443"/>
    <lineage>
        <taxon>Eukaryota</taxon>
        <taxon>Fungi</taxon>
        <taxon>Dikarya</taxon>
        <taxon>Basidiomycota</taxon>
        <taxon>Agaricomycotina</taxon>
        <taxon>Agaricomycetes</taxon>
        <taxon>Sebacinales</taxon>
        <taxon>Serendipitaceae</taxon>
        <taxon>Serendipita</taxon>
    </lineage>
</organism>
<accession>G4TY82</accession>
<protein>
    <submittedName>
        <fullName evidence="1">Uncharacterized protein</fullName>
    </submittedName>
</protein>
<gene>
    <name evidence="1" type="ORF">PIIN_10270</name>
</gene>